<name>A0AAN9RIL6_PHACN</name>
<evidence type="ECO:0000256" key="1">
    <source>
        <dbReference type="SAM" id="MobiDB-lite"/>
    </source>
</evidence>
<protein>
    <submittedName>
        <fullName evidence="2">Uncharacterized protein</fullName>
    </submittedName>
</protein>
<reference evidence="2 3" key="1">
    <citation type="submission" date="2024-01" db="EMBL/GenBank/DDBJ databases">
        <title>The genomes of 5 underutilized Papilionoideae crops provide insights into root nodulation and disease resistanc.</title>
        <authorList>
            <person name="Jiang F."/>
        </authorList>
    </citation>
    <scope>NUCLEOTIDE SEQUENCE [LARGE SCALE GENOMIC DNA]</scope>
    <source>
        <strain evidence="2">JINMINGXINNONG_FW02</strain>
        <tissue evidence="2">Leaves</tissue>
    </source>
</reference>
<gene>
    <name evidence="2" type="ORF">VNO80_06034</name>
</gene>
<keyword evidence="3" id="KW-1185">Reference proteome</keyword>
<feature type="region of interest" description="Disordered" evidence="1">
    <location>
        <begin position="56"/>
        <end position="90"/>
    </location>
</feature>
<feature type="compositionally biased region" description="Low complexity" evidence="1">
    <location>
        <begin position="75"/>
        <end position="90"/>
    </location>
</feature>
<dbReference type="Proteomes" id="UP001374584">
    <property type="component" value="Unassembled WGS sequence"/>
</dbReference>
<proteinExistence type="predicted"/>
<evidence type="ECO:0000313" key="3">
    <source>
        <dbReference type="Proteomes" id="UP001374584"/>
    </source>
</evidence>
<organism evidence="2 3">
    <name type="scientific">Phaseolus coccineus</name>
    <name type="common">Scarlet runner bean</name>
    <name type="synonym">Phaseolus multiflorus</name>
    <dbReference type="NCBI Taxonomy" id="3886"/>
    <lineage>
        <taxon>Eukaryota</taxon>
        <taxon>Viridiplantae</taxon>
        <taxon>Streptophyta</taxon>
        <taxon>Embryophyta</taxon>
        <taxon>Tracheophyta</taxon>
        <taxon>Spermatophyta</taxon>
        <taxon>Magnoliopsida</taxon>
        <taxon>eudicotyledons</taxon>
        <taxon>Gunneridae</taxon>
        <taxon>Pentapetalae</taxon>
        <taxon>rosids</taxon>
        <taxon>fabids</taxon>
        <taxon>Fabales</taxon>
        <taxon>Fabaceae</taxon>
        <taxon>Papilionoideae</taxon>
        <taxon>50 kb inversion clade</taxon>
        <taxon>NPAAA clade</taxon>
        <taxon>indigoferoid/millettioid clade</taxon>
        <taxon>Phaseoleae</taxon>
        <taxon>Phaseolus</taxon>
    </lineage>
</organism>
<evidence type="ECO:0000313" key="2">
    <source>
        <dbReference type="EMBL" id="KAK7372647.1"/>
    </source>
</evidence>
<accession>A0AAN9RIL6</accession>
<dbReference type="EMBL" id="JAYMYR010000003">
    <property type="protein sequence ID" value="KAK7372647.1"/>
    <property type="molecule type" value="Genomic_DNA"/>
</dbReference>
<sequence length="90" mass="10018">MLACMEWCSHCCRVCPTRLEAIYGDISVDSCSVCTLCGKVLLDLNASLHVIFPKKKSAGKSSKMYKRERNVKNVQSQKQKTDTSQSLSEA</sequence>
<dbReference type="AlphaFoldDB" id="A0AAN9RIL6"/>
<comment type="caution">
    <text evidence="2">The sequence shown here is derived from an EMBL/GenBank/DDBJ whole genome shotgun (WGS) entry which is preliminary data.</text>
</comment>